<dbReference type="CDD" id="cd14332">
    <property type="entry name" value="UBA_RuvA_C"/>
    <property type="match status" value="1"/>
</dbReference>
<dbReference type="GO" id="GO:0048476">
    <property type="term" value="C:Holliday junction resolvase complex"/>
    <property type="evidence" value="ECO:0007669"/>
    <property type="project" value="UniProtKB-UniRule"/>
</dbReference>
<organism evidence="8 9">
    <name type="scientific">Cardiobacterium valvarum</name>
    <dbReference type="NCBI Taxonomy" id="194702"/>
    <lineage>
        <taxon>Bacteria</taxon>
        <taxon>Pseudomonadati</taxon>
        <taxon>Pseudomonadota</taxon>
        <taxon>Gammaproteobacteria</taxon>
        <taxon>Cardiobacteriales</taxon>
        <taxon>Cardiobacteriaceae</taxon>
        <taxon>Cardiobacterium</taxon>
    </lineage>
</organism>
<keyword evidence="8" id="KW-0547">Nucleotide-binding</keyword>
<dbReference type="GO" id="GO:0009378">
    <property type="term" value="F:four-way junction helicase activity"/>
    <property type="evidence" value="ECO:0007669"/>
    <property type="project" value="InterPro"/>
</dbReference>
<comment type="similarity">
    <text evidence="6">Belongs to the RuvA family.</text>
</comment>
<comment type="subunit">
    <text evidence="6">Homotetramer. Forms an RuvA(8)-RuvB(12)-Holliday junction (HJ) complex. HJ DNA is sandwiched between 2 RuvA tetramers; dsDNA enters through RuvA and exits via RuvB. An RuvB hexamer assembles on each DNA strand where it exits the tetramer. Each RuvB hexamer is contacted by two RuvA subunits (via domain III) on 2 adjacent RuvB subunits; this complex drives branch migration. In the full resolvosome a probable DNA-RuvA(4)-RuvB(12)-RuvC(2) complex forms which resolves the HJ.</text>
</comment>
<dbReference type="GO" id="GO:0016787">
    <property type="term" value="F:hydrolase activity"/>
    <property type="evidence" value="ECO:0007669"/>
    <property type="project" value="UniProtKB-KW"/>
</dbReference>
<evidence type="ECO:0000313" key="8">
    <source>
        <dbReference type="EMBL" id="SUX21811.1"/>
    </source>
</evidence>
<keyword evidence="4 6" id="KW-0233">DNA recombination</keyword>
<dbReference type="GO" id="GO:0005524">
    <property type="term" value="F:ATP binding"/>
    <property type="evidence" value="ECO:0007669"/>
    <property type="project" value="InterPro"/>
</dbReference>
<gene>
    <name evidence="6 8" type="primary">ruvA</name>
    <name evidence="8" type="ORF">NCTC13294_01101</name>
</gene>
<keyword evidence="8" id="KW-0347">Helicase</keyword>
<comment type="caution">
    <text evidence="6">Lacks conserved residue(s) required for the propagation of feature annotation.</text>
</comment>
<reference evidence="8 9" key="1">
    <citation type="submission" date="2018-06" db="EMBL/GenBank/DDBJ databases">
        <authorList>
            <consortium name="Pathogen Informatics"/>
            <person name="Doyle S."/>
        </authorList>
    </citation>
    <scope>NUCLEOTIDE SEQUENCE [LARGE SCALE GENOMIC DNA]</scope>
    <source>
        <strain evidence="8 9">NCTC13294</strain>
    </source>
</reference>
<dbReference type="OrthoDB" id="5293449at2"/>
<dbReference type="Gene3D" id="1.10.8.10">
    <property type="entry name" value="DNA helicase RuvA subunit, C-terminal domain"/>
    <property type="match status" value="1"/>
</dbReference>
<dbReference type="InterPro" id="IPR013849">
    <property type="entry name" value="DNA_helicase_Holl-junc_RuvA_I"/>
</dbReference>
<dbReference type="Pfam" id="PF01330">
    <property type="entry name" value="RuvA_N"/>
    <property type="match status" value="1"/>
</dbReference>
<dbReference type="GO" id="GO:0006281">
    <property type="term" value="P:DNA repair"/>
    <property type="evidence" value="ECO:0007669"/>
    <property type="project" value="UniProtKB-UniRule"/>
</dbReference>
<evidence type="ECO:0000256" key="5">
    <source>
        <dbReference type="ARBA" id="ARBA00023204"/>
    </source>
</evidence>
<comment type="domain">
    <text evidence="6">Has three domains with a flexible linker between the domains II and III and assumes an 'L' shape. Domain III is highly mobile and contacts RuvB.</text>
</comment>
<dbReference type="SUPFAM" id="SSF47781">
    <property type="entry name" value="RuvA domain 2-like"/>
    <property type="match status" value="1"/>
</dbReference>
<dbReference type="InterPro" id="IPR036267">
    <property type="entry name" value="RuvA_C_sf"/>
</dbReference>
<keyword evidence="8" id="KW-0067">ATP-binding</keyword>
<evidence type="ECO:0000256" key="2">
    <source>
        <dbReference type="ARBA" id="ARBA00022763"/>
    </source>
</evidence>
<evidence type="ECO:0000313" key="9">
    <source>
        <dbReference type="Proteomes" id="UP000254572"/>
    </source>
</evidence>
<dbReference type="GO" id="GO:0000400">
    <property type="term" value="F:four-way junction DNA binding"/>
    <property type="evidence" value="ECO:0007669"/>
    <property type="project" value="UniProtKB-UniRule"/>
</dbReference>
<dbReference type="Pfam" id="PF07499">
    <property type="entry name" value="RuvA_C"/>
    <property type="match status" value="1"/>
</dbReference>
<protein>
    <recommendedName>
        <fullName evidence="6">Holliday junction branch migration complex subunit RuvA</fullName>
    </recommendedName>
</protein>
<dbReference type="InterPro" id="IPR010994">
    <property type="entry name" value="RuvA_2-like"/>
</dbReference>
<keyword evidence="2 6" id="KW-0227">DNA damage</keyword>
<keyword evidence="5 6" id="KW-0234">DNA repair</keyword>
<dbReference type="NCBIfam" id="TIGR00084">
    <property type="entry name" value="ruvA"/>
    <property type="match status" value="1"/>
</dbReference>
<dbReference type="AlphaFoldDB" id="A0A381E643"/>
<dbReference type="RefSeq" id="WP_115611429.1">
    <property type="nucleotide sequence ID" value="NZ_JBHLZC010000001.1"/>
</dbReference>
<dbReference type="EMBL" id="UFUW01000001">
    <property type="protein sequence ID" value="SUX21811.1"/>
    <property type="molecule type" value="Genomic_DNA"/>
</dbReference>
<proteinExistence type="inferred from homology"/>
<dbReference type="InterPro" id="IPR003583">
    <property type="entry name" value="Hlx-hairpin-Hlx_DNA-bd_motif"/>
</dbReference>
<dbReference type="GO" id="GO:0006310">
    <property type="term" value="P:DNA recombination"/>
    <property type="evidence" value="ECO:0007669"/>
    <property type="project" value="UniProtKB-UniRule"/>
</dbReference>
<dbReference type="SUPFAM" id="SSF46929">
    <property type="entry name" value="DNA helicase RuvA subunit, C-terminal domain"/>
    <property type="match status" value="1"/>
</dbReference>
<dbReference type="Pfam" id="PF14520">
    <property type="entry name" value="HHH_5"/>
    <property type="match status" value="1"/>
</dbReference>
<sequence length="199" mass="21608">MIAYLRGTVLLKQAGQIIIETGGVGYEVSVPLAVLERVHEGQEAALFVHHAVRDDGHYLYGFLTLQQRGWFREMIRVSGVGPKIALLILSGFDVDMLTQIVRNQDSAALIKLPGVGKKTAERLLIELNDRVARLPVGVASSQGIIRPSSAKLDAEEALIALGYKPGEAAQLIERVGGDDDADTDTLIRRALQLKFTGKP</sequence>
<evidence type="ECO:0000256" key="1">
    <source>
        <dbReference type="ARBA" id="ARBA00022490"/>
    </source>
</evidence>
<feature type="domain" description="Helix-hairpin-helix DNA-binding motif class 1" evidence="7">
    <location>
        <begin position="107"/>
        <end position="126"/>
    </location>
</feature>
<feature type="region of interest" description="Domain III" evidence="6">
    <location>
        <begin position="153"/>
        <end position="199"/>
    </location>
</feature>
<dbReference type="InterPro" id="IPR011114">
    <property type="entry name" value="RuvA_C"/>
</dbReference>
<dbReference type="GO" id="GO:0005737">
    <property type="term" value="C:cytoplasm"/>
    <property type="evidence" value="ECO:0007669"/>
    <property type="project" value="UniProtKB-SubCell"/>
</dbReference>
<evidence type="ECO:0000256" key="3">
    <source>
        <dbReference type="ARBA" id="ARBA00023125"/>
    </source>
</evidence>
<keyword evidence="8" id="KW-0378">Hydrolase</keyword>
<dbReference type="Gene3D" id="2.40.50.140">
    <property type="entry name" value="Nucleic acid-binding proteins"/>
    <property type="match status" value="1"/>
</dbReference>
<evidence type="ECO:0000256" key="4">
    <source>
        <dbReference type="ARBA" id="ARBA00023172"/>
    </source>
</evidence>
<keyword evidence="9" id="KW-1185">Reference proteome</keyword>
<dbReference type="Proteomes" id="UP000254572">
    <property type="component" value="Unassembled WGS sequence"/>
</dbReference>
<evidence type="ECO:0000256" key="6">
    <source>
        <dbReference type="HAMAP-Rule" id="MF_00031"/>
    </source>
</evidence>
<dbReference type="SUPFAM" id="SSF50249">
    <property type="entry name" value="Nucleic acid-binding proteins"/>
    <property type="match status" value="1"/>
</dbReference>
<keyword evidence="3 6" id="KW-0238">DNA-binding</keyword>
<comment type="subcellular location">
    <subcellularLocation>
        <location evidence="6">Cytoplasm</location>
    </subcellularLocation>
</comment>
<keyword evidence="1 6" id="KW-0963">Cytoplasm</keyword>
<dbReference type="InterPro" id="IPR012340">
    <property type="entry name" value="NA-bd_OB-fold"/>
</dbReference>
<comment type="function">
    <text evidence="6">The RuvA-RuvB-RuvC complex processes Holliday junction (HJ) DNA during genetic recombination and DNA repair, while the RuvA-RuvB complex plays an important role in the rescue of blocked DNA replication forks via replication fork reversal (RFR). RuvA specifically binds to HJ cruciform DNA, conferring on it an open structure. The RuvB hexamer acts as an ATP-dependent pump, pulling dsDNA into and through the RuvAB complex. HJ branch migration allows RuvC to scan DNA until it finds its consensus sequence, where it cleaves and resolves the cruciform DNA.</text>
</comment>
<dbReference type="Gene3D" id="1.10.150.20">
    <property type="entry name" value="5' to 3' exonuclease, C-terminal subdomain"/>
    <property type="match status" value="1"/>
</dbReference>
<accession>A0A381E643</accession>
<evidence type="ECO:0000259" key="7">
    <source>
        <dbReference type="SMART" id="SM00278"/>
    </source>
</evidence>
<feature type="domain" description="Helix-hairpin-helix DNA-binding motif class 1" evidence="7">
    <location>
        <begin position="72"/>
        <end position="91"/>
    </location>
</feature>
<dbReference type="SMART" id="SM00278">
    <property type="entry name" value="HhH1"/>
    <property type="match status" value="2"/>
</dbReference>
<name>A0A381E643_9GAMM</name>
<dbReference type="GO" id="GO:0009379">
    <property type="term" value="C:Holliday junction helicase complex"/>
    <property type="evidence" value="ECO:0007669"/>
    <property type="project" value="InterPro"/>
</dbReference>
<dbReference type="HAMAP" id="MF_00031">
    <property type="entry name" value="DNA_HJ_migration_RuvA"/>
    <property type="match status" value="1"/>
</dbReference>
<dbReference type="InterPro" id="IPR000085">
    <property type="entry name" value="RuvA"/>
</dbReference>